<evidence type="ECO:0000256" key="9">
    <source>
        <dbReference type="ARBA" id="ARBA00022857"/>
    </source>
</evidence>
<dbReference type="HAMAP" id="MF_01925">
    <property type="entry name" value="P5C_reductase"/>
    <property type="match status" value="1"/>
</dbReference>
<reference evidence="18" key="1">
    <citation type="submission" date="2022-08" db="UniProtKB">
        <authorList>
            <consortium name="EnsemblMetazoa"/>
        </authorList>
    </citation>
    <scope>IDENTIFICATION</scope>
    <source>
        <strain evidence="18">Israel</strain>
    </source>
</reference>
<dbReference type="Gene3D" id="3.40.50.720">
    <property type="entry name" value="NAD(P)-binding Rossmann-like Domain"/>
    <property type="match status" value="1"/>
</dbReference>
<dbReference type="InterPro" id="IPR000304">
    <property type="entry name" value="Pyrroline-COOH_reductase"/>
</dbReference>
<keyword evidence="9 13" id="KW-0521">NADP</keyword>
<evidence type="ECO:0000256" key="1">
    <source>
        <dbReference type="ARBA" id="ARBA00004496"/>
    </source>
</evidence>
<evidence type="ECO:0000256" key="15">
    <source>
        <dbReference type="SAM" id="MobiDB-lite"/>
    </source>
</evidence>
<evidence type="ECO:0000313" key="19">
    <source>
        <dbReference type="Proteomes" id="UP000092462"/>
    </source>
</evidence>
<evidence type="ECO:0000256" key="12">
    <source>
        <dbReference type="ARBA" id="ARBA00052690"/>
    </source>
</evidence>
<evidence type="ECO:0000256" key="7">
    <source>
        <dbReference type="ARBA" id="ARBA00022605"/>
    </source>
</evidence>
<keyword evidence="8 14" id="KW-0641">Proline biosynthesis</keyword>
<keyword evidence="19" id="KW-1185">Reference proteome</keyword>
<dbReference type="PIRSF" id="PIRSF000193">
    <property type="entry name" value="Pyrrol-5-carb_rd"/>
    <property type="match status" value="1"/>
</dbReference>
<evidence type="ECO:0000256" key="4">
    <source>
        <dbReference type="ARBA" id="ARBA00012855"/>
    </source>
</evidence>
<keyword evidence="10 14" id="KW-0560">Oxidoreductase</keyword>
<sequence length="313" mass="34048">MDCDSQSGSLVADSEDNSRRSREPEDTEQEETMAKFDERIGFLGGGNMAFAIGSGMVNRGLVKPSQILASGPHLENLIRWKDIGSEITADNEDVIIKCDIIFICVKPHILEKCAAEIQRKHIRSIRDSDKLFVSVMAGISIDVIEKHFYFIPQLKIIRSMPNTPMQVGEGCTVFSPGRYVTQHDVEKINTILNSLGTAQEVPEKMINAFSAITGCGPAYIYTIIEALADGGVKQGIPKQTALQVAAQMVYGTAKTVLETGKHPAVLRDEVCSPGGSTIAAVHELEKGGIRNIFINAVERATVRSEELGQSNAD</sequence>
<evidence type="ECO:0000256" key="11">
    <source>
        <dbReference type="ARBA" id="ARBA00050547"/>
    </source>
</evidence>
<dbReference type="GO" id="GO:0004735">
    <property type="term" value="F:pyrroline-5-carboxylate reductase activity"/>
    <property type="evidence" value="ECO:0007669"/>
    <property type="project" value="UniProtKB-EC"/>
</dbReference>
<evidence type="ECO:0000259" key="16">
    <source>
        <dbReference type="Pfam" id="PF03807"/>
    </source>
</evidence>
<comment type="subcellular location">
    <subcellularLocation>
        <location evidence="1">Cytoplasm</location>
    </subcellularLocation>
</comment>
<comment type="catalytic activity">
    <reaction evidence="12 14">
        <text>L-proline + NADP(+) = (S)-1-pyrroline-5-carboxylate + NADPH + 2 H(+)</text>
        <dbReference type="Rhea" id="RHEA:14109"/>
        <dbReference type="ChEBI" id="CHEBI:15378"/>
        <dbReference type="ChEBI" id="CHEBI:17388"/>
        <dbReference type="ChEBI" id="CHEBI:57783"/>
        <dbReference type="ChEBI" id="CHEBI:58349"/>
        <dbReference type="ChEBI" id="CHEBI:60039"/>
        <dbReference type="EC" id="1.5.1.2"/>
    </reaction>
</comment>
<keyword evidence="7 14" id="KW-0028">Amino-acid biosynthesis</keyword>
<dbReference type="EC" id="1.5.1.2" evidence="4 14"/>
<dbReference type="GO" id="GO:0055129">
    <property type="term" value="P:L-proline biosynthetic process"/>
    <property type="evidence" value="ECO:0007669"/>
    <property type="project" value="TreeGrafter"/>
</dbReference>
<organism evidence="18 19">
    <name type="scientific">Phlebotomus papatasi</name>
    <name type="common">Sandfly</name>
    <dbReference type="NCBI Taxonomy" id="29031"/>
    <lineage>
        <taxon>Eukaryota</taxon>
        <taxon>Metazoa</taxon>
        <taxon>Ecdysozoa</taxon>
        <taxon>Arthropoda</taxon>
        <taxon>Hexapoda</taxon>
        <taxon>Insecta</taxon>
        <taxon>Pterygota</taxon>
        <taxon>Neoptera</taxon>
        <taxon>Endopterygota</taxon>
        <taxon>Diptera</taxon>
        <taxon>Nematocera</taxon>
        <taxon>Psychodoidea</taxon>
        <taxon>Psychodidae</taxon>
        <taxon>Phlebotomus</taxon>
        <taxon>Phlebotomus</taxon>
    </lineage>
</organism>
<dbReference type="Proteomes" id="UP000092462">
    <property type="component" value="Unassembled WGS sequence"/>
</dbReference>
<dbReference type="PANTHER" id="PTHR11645:SF69">
    <property type="entry name" value="PYRROLINE-5-CARBOXYLATE REDUCTASE"/>
    <property type="match status" value="1"/>
</dbReference>
<dbReference type="FunFam" id="1.10.3730.10:FF:000001">
    <property type="entry name" value="Pyrroline-5-carboxylate reductase"/>
    <property type="match status" value="1"/>
</dbReference>
<evidence type="ECO:0000259" key="17">
    <source>
        <dbReference type="Pfam" id="PF14748"/>
    </source>
</evidence>
<dbReference type="Pfam" id="PF14748">
    <property type="entry name" value="P5CR_dimer"/>
    <property type="match status" value="1"/>
</dbReference>
<dbReference type="Pfam" id="PF03807">
    <property type="entry name" value="F420_oxidored"/>
    <property type="match status" value="1"/>
</dbReference>
<dbReference type="InterPro" id="IPR029036">
    <property type="entry name" value="P5CR_dimer"/>
</dbReference>
<dbReference type="EnsemblMetazoa" id="PPAI004114-RA">
    <property type="protein sequence ID" value="PPAI004114-PA"/>
    <property type="gene ID" value="PPAI004114"/>
</dbReference>
<dbReference type="GO" id="GO:0005737">
    <property type="term" value="C:cytoplasm"/>
    <property type="evidence" value="ECO:0007669"/>
    <property type="project" value="UniProtKB-SubCell"/>
</dbReference>
<dbReference type="Gene3D" id="1.10.3730.10">
    <property type="entry name" value="ProC C-terminal domain-like"/>
    <property type="match status" value="1"/>
</dbReference>
<dbReference type="VEuPathDB" id="VectorBase:PPAPM1_002181"/>
<dbReference type="EMBL" id="AJVK01027986">
    <property type="status" value="NOT_ANNOTATED_CDS"/>
    <property type="molecule type" value="Genomic_DNA"/>
</dbReference>
<proteinExistence type="inferred from homology"/>
<comment type="similarity">
    <text evidence="3 14">Belongs to the pyrroline-5-carboxylate reductase family.</text>
</comment>
<protein>
    <recommendedName>
        <fullName evidence="5 14">Pyrroline-5-carboxylate reductase</fullName>
        <ecNumber evidence="4 14">1.5.1.2</ecNumber>
    </recommendedName>
</protein>
<dbReference type="AlphaFoldDB" id="A0A1B0D902"/>
<feature type="domain" description="Pyrroline-5-carboxylate reductase catalytic N-terminal" evidence="16">
    <location>
        <begin position="39"/>
        <end position="138"/>
    </location>
</feature>
<evidence type="ECO:0000256" key="2">
    <source>
        <dbReference type="ARBA" id="ARBA00005205"/>
    </source>
</evidence>
<evidence type="ECO:0000256" key="10">
    <source>
        <dbReference type="ARBA" id="ARBA00023002"/>
    </source>
</evidence>
<dbReference type="FunFam" id="3.40.50.720:FF:000190">
    <property type="entry name" value="Pyrroline-5-carboxylate reductase"/>
    <property type="match status" value="1"/>
</dbReference>
<dbReference type="EMBL" id="AJVK01027987">
    <property type="status" value="NOT_ANNOTATED_CDS"/>
    <property type="molecule type" value="Genomic_DNA"/>
</dbReference>
<evidence type="ECO:0000313" key="18">
    <source>
        <dbReference type="EnsemblMetazoa" id="PPAI004114-PA"/>
    </source>
</evidence>
<accession>A0A1B0D902</accession>
<dbReference type="SUPFAM" id="SSF51735">
    <property type="entry name" value="NAD(P)-binding Rossmann-fold domains"/>
    <property type="match status" value="1"/>
</dbReference>
<feature type="domain" description="Pyrroline-5-carboxylate reductase dimerisation" evidence="17">
    <location>
        <begin position="203"/>
        <end position="307"/>
    </location>
</feature>
<dbReference type="NCBIfam" id="TIGR00112">
    <property type="entry name" value="proC"/>
    <property type="match status" value="1"/>
</dbReference>
<keyword evidence="6" id="KW-0963">Cytoplasm</keyword>
<dbReference type="SUPFAM" id="SSF48179">
    <property type="entry name" value="6-phosphogluconate dehydrogenase C-terminal domain-like"/>
    <property type="match status" value="1"/>
</dbReference>
<feature type="binding site" evidence="13">
    <location>
        <begin position="43"/>
        <end position="48"/>
    </location>
    <ligand>
        <name>NADP(+)</name>
        <dbReference type="ChEBI" id="CHEBI:58349"/>
    </ligand>
</feature>
<evidence type="ECO:0000256" key="13">
    <source>
        <dbReference type="PIRSR" id="PIRSR000193-1"/>
    </source>
</evidence>
<dbReference type="PROSITE" id="PS00521">
    <property type="entry name" value="P5CR"/>
    <property type="match status" value="1"/>
</dbReference>
<feature type="region of interest" description="Disordered" evidence="15">
    <location>
        <begin position="1"/>
        <end position="32"/>
    </location>
</feature>
<dbReference type="InterPro" id="IPR053790">
    <property type="entry name" value="P5CR-like_CS"/>
</dbReference>
<dbReference type="InterPro" id="IPR028939">
    <property type="entry name" value="P5C_Rdtase_cat_N"/>
</dbReference>
<dbReference type="InterPro" id="IPR008927">
    <property type="entry name" value="6-PGluconate_DH-like_C_sf"/>
</dbReference>
<evidence type="ECO:0000256" key="14">
    <source>
        <dbReference type="RuleBase" id="RU003903"/>
    </source>
</evidence>
<feature type="binding site" evidence="13">
    <location>
        <position position="91"/>
    </location>
    <ligand>
        <name>NADPH</name>
        <dbReference type="ChEBI" id="CHEBI:57783"/>
    </ligand>
</feature>
<dbReference type="PANTHER" id="PTHR11645">
    <property type="entry name" value="PYRROLINE-5-CARBOXYLATE REDUCTASE"/>
    <property type="match status" value="1"/>
</dbReference>
<evidence type="ECO:0000256" key="5">
    <source>
        <dbReference type="ARBA" id="ARBA00021413"/>
    </source>
</evidence>
<dbReference type="VEuPathDB" id="VectorBase:PPAI004114"/>
<evidence type="ECO:0000256" key="8">
    <source>
        <dbReference type="ARBA" id="ARBA00022650"/>
    </source>
</evidence>
<name>A0A1B0D902_PHLPP</name>
<evidence type="ECO:0000256" key="6">
    <source>
        <dbReference type="ARBA" id="ARBA00022490"/>
    </source>
</evidence>
<evidence type="ECO:0000256" key="3">
    <source>
        <dbReference type="ARBA" id="ARBA00005525"/>
    </source>
</evidence>
<comment type="catalytic activity">
    <reaction evidence="11">
        <text>L-proline + NAD(+) = (S)-1-pyrroline-5-carboxylate + NADH + 2 H(+)</text>
        <dbReference type="Rhea" id="RHEA:14105"/>
        <dbReference type="ChEBI" id="CHEBI:15378"/>
        <dbReference type="ChEBI" id="CHEBI:17388"/>
        <dbReference type="ChEBI" id="CHEBI:57540"/>
        <dbReference type="ChEBI" id="CHEBI:57945"/>
        <dbReference type="ChEBI" id="CHEBI:60039"/>
        <dbReference type="EC" id="1.5.1.2"/>
    </reaction>
</comment>
<comment type="pathway">
    <text evidence="2 14">Amino-acid biosynthesis; L-proline biosynthesis; L-proline from L-glutamate 5-semialdehyde: step 1/1.</text>
</comment>
<dbReference type="InterPro" id="IPR036291">
    <property type="entry name" value="NAD(P)-bd_dom_sf"/>
</dbReference>